<proteinExistence type="predicted"/>
<name>A0A833MX87_9HYPH</name>
<evidence type="ECO:0000313" key="2">
    <source>
        <dbReference type="Proteomes" id="UP000469949"/>
    </source>
</evidence>
<dbReference type="CDD" id="cd01125">
    <property type="entry name" value="RepA_RSF1010_like"/>
    <property type="match status" value="1"/>
</dbReference>
<dbReference type="InterPro" id="IPR027417">
    <property type="entry name" value="P-loop_NTPase"/>
</dbReference>
<evidence type="ECO:0000313" key="1">
    <source>
        <dbReference type="EMBL" id="KAB7782906.1"/>
    </source>
</evidence>
<dbReference type="AlphaFoldDB" id="A0A833MX87"/>
<dbReference type="SUPFAM" id="SSF52540">
    <property type="entry name" value="P-loop containing nucleoside triphosphate hydrolases"/>
    <property type="match status" value="1"/>
</dbReference>
<accession>A0A833MX87</accession>
<comment type="caution">
    <text evidence="1">The sequence shown here is derived from an EMBL/GenBank/DDBJ whole genome shotgun (WGS) entry which is preliminary data.</text>
</comment>
<evidence type="ECO:0008006" key="3">
    <source>
        <dbReference type="Google" id="ProtNLM"/>
    </source>
</evidence>
<gene>
    <name evidence="1" type="ORF">F8B43_4200</name>
</gene>
<organism evidence="1 2">
    <name type="scientific">Methylorubrum populi</name>
    <dbReference type="NCBI Taxonomy" id="223967"/>
    <lineage>
        <taxon>Bacteria</taxon>
        <taxon>Pseudomonadati</taxon>
        <taxon>Pseudomonadota</taxon>
        <taxon>Alphaproteobacteria</taxon>
        <taxon>Hyphomicrobiales</taxon>
        <taxon>Methylobacteriaceae</taxon>
        <taxon>Methylorubrum</taxon>
    </lineage>
</organism>
<dbReference type="Proteomes" id="UP000469949">
    <property type="component" value="Unassembled WGS sequence"/>
</dbReference>
<protein>
    <recommendedName>
        <fullName evidence="3">Recombinase RecA</fullName>
    </recommendedName>
</protein>
<sequence length="419" mass="46219">MTFNPHDASPYYERRSFTPLMEDEEDWRFAPPEDDAVRTAAPVAQIRATPFEWCEPSKIPPRDWIYGRHLIRRYISTTISPGGVGKSSLALAEAVAMVSGKDLLGERPTEPLRVWYWNGEDPADELQRRVMAVALKYEIGRQDIDGRLFINSGRDTEIVIAQQSRDGVTVAVPVIDAIMATIRENGIDVVVIDPFVSSHQVSENDNGAIDRVAKTWAKIAEATNCAVELIHHARKTNGAEVTIEDSRGAVALLSAARSARTLNGMTKEEAERAGVENRRAHFRVDNGKANLAPPPEGSTWFKMESVALGNGPLNSDGDHIGVVTNWTWPDPLESLSVADLQAAQAAVRAGGPWRENVQAKDWVGIPIAQALKLDPANKADRERIKRMLKVWIDNGMFAVVTGHDEKSRPRPFVEVGEPA</sequence>
<reference evidence="1 2" key="1">
    <citation type="submission" date="2019-10" db="EMBL/GenBank/DDBJ databases">
        <title>Draft Genome Sequence of the Caffeine Degrading Methylotroph Methylorubrum populi PINKEL.</title>
        <authorList>
            <person name="Dawson S.C."/>
            <person name="Zhang X."/>
            <person name="Wright M.E."/>
            <person name="Sharma G."/>
            <person name="Langner J.T."/>
            <person name="Ditty J.L."/>
            <person name="Subuyuj G.A."/>
        </authorList>
    </citation>
    <scope>NUCLEOTIDE SEQUENCE [LARGE SCALE GENOMIC DNA]</scope>
    <source>
        <strain evidence="1 2">Pinkel</strain>
    </source>
</reference>
<dbReference type="EMBL" id="WEKV01000018">
    <property type="protein sequence ID" value="KAB7782906.1"/>
    <property type="molecule type" value="Genomic_DNA"/>
</dbReference>
<dbReference type="Gene3D" id="3.40.50.300">
    <property type="entry name" value="P-loop containing nucleotide triphosphate hydrolases"/>
    <property type="match status" value="1"/>
</dbReference>
<dbReference type="InterPro" id="IPR038724">
    <property type="entry name" value="RepA"/>
</dbReference>
<dbReference type="Pfam" id="PF13481">
    <property type="entry name" value="AAA_25"/>
    <property type="match status" value="1"/>
</dbReference>
<dbReference type="RefSeq" id="WP_246696026.1">
    <property type="nucleotide sequence ID" value="NZ_WEKV01000018.1"/>
</dbReference>